<name>F4Q992_CACFS</name>
<reference evidence="2" key="1">
    <citation type="journal article" date="2011" name="Genome Res.">
        <title>Phylogeny-wide analysis of social amoeba genomes highlights ancient origins for complex intercellular communication.</title>
        <authorList>
            <person name="Heidel A.J."/>
            <person name="Lawal H.M."/>
            <person name="Felder M."/>
            <person name="Schilde C."/>
            <person name="Helps N.R."/>
            <person name="Tunggal B."/>
            <person name="Rivero F."/>
            <person name="John U."/>
            <person name="Schleicher M."/>
            <person name="Eichinger L."/>
            <person name="Platzer M."/>
            <person name="Noegel A.A."/>
            <person name="Schaap P."/>
            <person name="Gloeckner G."/>
        </authorList>
    </citation>
    <scope>NUCLEOTIDE SEQUENCE [LARGE SCALE GENOMIC DNA]</scope>
    <source>
        <strain evidence="2">SH3</strain>
    </source>
</reference>
<dbReference type="KEGG" id="dfa:DFA_10095"/>
<proteinExistence type="predicted"/>
<dbReference type="RefSeq" id="XP_004351981.1">
    <property type="nucleotide sequence ID" value="XM_004351929.1"/>
</dbReference>
<dbReference type="GeneID" id="14866990"/>
<gene>
    <name evidence="1" type="ORF">DFA_10095</name>
</gene>
<dbReference type="AlphaFoldDB" id="F4Q992"/>
<evidence type="ECO:0000313" key="2">
    <source>
        <dbReference type="Proteomes" id="UP000007797"/>
    </source>
</evidence>
<sequence length="505" mass="58958">MKRSIDCVIFVLFICDQEESITWEEKLIVLGIINLLNFQSHEPSLVIHRSTELFQRVIKLSIEKEDNPLVHYELFTFLQKCHFYSDETTDYSPYQPMINQGCKRIINGKQPLQPHSLFALCSYYKEIKVVDRDFINQLFEKSINSNHQYVIKEASSLFQQHSNIIDSRLGSTVIKIMDDPSHEQEMVDLVIKYFERLESITERRKYLQIVVSKLLYTKGFSTDMVDQFVYTKLIGWVFDGSIGMDPVIYFPPMFKIILSRHFDTQDEAQLVRLCEKYPDKVAHYVNTLFDEAVRLYLINDNNEGSDLLFSLFSIYYQFHASKDDDDDDEEDPIFDIYYLYPQNQEISNLNSEFPVNGSDQPPTPPQFATLQDYSELIHQITTLFDDSDSYDTGIAIFHIEKLLDSIKKQENNKVFRSILISKLVHFHQILKNLSCDSTTKQVDKMGNEMVGIKTFVLWVEHVHHTLFHGIPKDLLCVKQEDVIDQNCLGTIRVVNYSLASVQYIS</sequence>
<accession>F4Q992</accession>
<dbReference type="EMBL" id="GL883026">
    <property type="protein sequence ID" value="EGG15261.1"/>
    <property type="molecule type" value="Genomic_DNA"/>
</dbReference>
<dbReference type="Proteomes" id="UP000007797">
    <property type="component" value="Unassembled WGS sequence"/>
</dbReference>
<organism evidence="1 2">
    <name type="scientific">Cavenderia fasciculata</name>
    <name type="common">Slime mold</name>
    <name type="synonym">Dictyostelium fasciculatum</name>
    <dbReference type="NCBI Taxonomy" id="261658"/>
    <lineage>
        <taxon>Eukaryota</taxon>
        <taxon>Amoebozoa</taxon>
        <taxon>Evosea</taxon>
        <taxon>Eumycetozoa</taxon>
        <taxon>Dictyostelia</taxon>
        <taxon>Acytosteliales</taxon>
        <taxon>Cavenderiaceae</taxon>
        <taxon>Cavenderia</taxon>
    </lineage>
</organism>
<evidence type="ECO:0000313" key="1">
    <source>
        <dbReference type="EMBL" id="EGG15261.1"/>
    </source>
</evidence>
<keyword evidence="2" id="KW-1185">Reference proteome</keyword>
<protein>
    <submittedName>
        <fullName evidence="1">Uncharacterized protein</fullName>
    </submittedName>
</protein>